<keyword evidence="1" id="KW-0813">Transport</keyword>
<sequence>MLRRTILKTAALNKGVLSILPRTVSVRSYAKQDDENDKAMSFYPNRFVNAAPENIMAPVNVKKLSVLLSQNTNWILRNEKVDAVEFVDLDKGAVSVQPQHMTEFYRIKPGVLTLRYDEERTDKYYQGGGLAHVFYFGPVSMTFSECYRLEDLDAEAVRQEIDGAKEKLKNKNDKVRGQAELALEFYEPLLKELEKLELGY</sequence>
<dbReference type="InterPro" id="IPR001469">
    <property type="entry name" value="ATP_synth_F1_dsu/esu"/>
</dbReference>
<name>A0AAW2ZJM7_9EUKA</name>
<keyword evidence="1" id="KW-0406">Ion transport</keyword>
<dbReference type="PANTHER" id="PTHR13822">
    <property type="entry name" value="ATP SYNTHASE DELTA/EPSILON CHAIN"/>
    <property type="match status" value="1"/>
</dbReference>
<gene>
    <name evidence="2" type="ORF">AKO1_010494</name>
</gene>
<protein>
    <submittedName>
        <fullName evidence="2">F-type H+-transporting ATPase subunit delta</fullName>
    </submittedName>
</protein>
<dbReference type="EMBL" id="JAOPGA020001561">
    <property type="protein sequence ID" value="KAL0489507.1"/>
    <property type="molecule type" value="Genomic_DNA"/>
</dbReference>
<evidence type="ECO:0000313" key="2">
    <source>
        <dbReference type="EMBL" id="KAL0489507.1"/>
    </source>
</evidence>
<dbReference type="InterPro" id="IPR036771">
    <property type="entry name" value="ATPsynth_dsu/esu_N"/>
</dbReference>
<keyword evidence="1" id="KW-0375">Hydrogen ion transport</keyword>
<evidence type="ECO:0000313" key="3">
    <source>
        <dbReference type="Proteomes" id="UP001431209"/>
    </source>
</evidence>
<dbReference type="Proteomes" id="UP001431209">
    <property type="component" value="Unassembled WGS sequence"/>
</dbReference>
<comment type="caution">
    <text evidence="2">The sequence shown here is derived from an EMBL/GenBank/DDBJ whole genome shotgun (WGS) entry which is preliminary data.</text>
</comment>
<dbReference type="Gene3D" id="2.60.15.10">
    <property type="entry name" value="F0F1 ATP synthase delta/epsilon subunit, N-terminal"/>
    <property type="match status" value="1"/>
</dbReference>
<reference evidence="2 3" key="1">
    <citation type="submission" date="2024-03" db="EMBL/GenBank/DDBJ databases">
        <title>The Acrasis kona genome and developmental transcriptomes reveal deep origins of eukaryotic multicellular pathways.</title>
        <authorList>
            <person name="Sheikh S."/>
            <person name="Fu C.-J."/>
            <person name="Brown M.W."/>
            <person name="Baldauf S.L."/>
        </authorList>
    </citation>
    <scope>NUCLEOTIDE SEQUENCE [LARGE SCALE GENOMIC DNA]</scope>
    <source>
        <strain evidence="2 3">ATCC MYA-3509</strain>
    </source>
</reference>
<accession>A0AAW2ZJM7</accession>
<dbReference type="GO" id="GO:0045259">
    <property type="term" value="C:proton-transporting ATP synthase complex"/>
    <property type="evidence" value="ECO:0007669"/>
    <property type="project" value="InterPro"/>
</dbReference>
<dbReference type="AlphaFoldDB" id="A0AAW2ZJM7"/>
<dbReference type="GO" id="GO:0046933">
    <property type="term" value="F:proton-transporting ATP synthase activity, rotational mechanism"/>
    <property type="evidence" value="ECO:0007669"/>
    <property type="project" value="InterPro"/>
</dbReference>
<keyword evidence="3" id="KW-1185">Reference proteome</keyword>
<proteinExistence type="predicted"/>
<organism evidence="2 3">
    <name type="scientific">Acrasis kona</name>
    <dbReference type="NCBI Taxonomy" id="1008807"/>
    <lineage>
        <taxon>Eukaryota</taxon>
        <taxon>Discoba</taxon>
        <taxon>Heterolobosea</taxon>
        <taxon>Tetramitia</taxon>
        <taxon>Eutetramitia</taxon>
        <taxon>Acrasidae</taxon>
        <taxon>Acrasis</taxon>
    </lineage>
</organism>
<evidence type="ECO:0000256" key="1">
    <source>
        <dbReference type="ARBA" id="ARBA00022781"/>
    </source>
</evidence>
<dbReference type="PANTHER" id="PTHR13822:SF7">
    <property type="entry name" value="ATP SYNTHASE SUBUNIT DELTA, MITOCHONDRIAL"/>
    <property type="match status" value="1"/>
</dbReference>